<evidence type="ECO:0000256" key="1">
    <source>
        <dbReference type="SAM" id="MobiDB-lite"/>
    </source>
</evidence>
<accession>A0ABU9IUL7</accession>
<dbReference type="RefSeq" id="WP_341694431.1">
    <property type="nucleotide sequence ID" value="NZ_JBBYHS010000021.1"/>
</dbReference>
<keyword evidence="2" id="KW-0732">Signal</keyword>
<evidence type="ECO:0000313" key="4">
    <source>
        <dbReference type="Proteomes" id="UP001485226"/>
    </source>
</evidence>
<evidence type="ECO:0000256" key="2">
    <source>
        <dbReference type="SAM" id="SignalP"/>
    </source>
</evidence>
<feature type="signal peptide" evidence="2">
    <location>
        <begin position="1"/>
        <end position="18"/>
    </location>
</feature>
<protein>
    <recommendedName>
        <fullName evidence="5">Lipoprotein</fullName>
    </recommendedName>
</protein>
<feature type="chain" id="PRO_5046906896" description="Lipoprotein" evidence="2">
    <location>
        <begin position="19"/>
        <end position="139"/>
    </location>
</feature>
<proteinExistence type="predicted"/>
<evidence type="ECO:0000313" key="3">
    <source>
        <dbReference type="EMBL" id="MEL1255699.1"/>
    </source>
</evidence>
<keyword evidence="4" id="KW-1185">Reference proteome</keyword>
<name>A0ABU9IUL7_9FLAO</name>
<evidence type="ECO:0008006" key="5">
    <source>
        <dbReference type="Google" id="ProtNLM"/>
    </source>
</evidence>
<gene>
    <name evidence="3" type="ORF">AAEO57_18040</name>
</gene>
<dbReference type="EMBL" id="JBBYHS010000021">
    <property type="protein sequence ID" value="MEL1255699.1"/>
    <property type="molecule type" value="Genomic_DNA"/>
</dbReference>
<feature type="region of interest" description="Disordered" evidence="1">
    <location>
        <begin position="24"/>
        <end position="60"/>
    </location>
</feature>
<sequence length="139" mass="15628">MKIIIVLIFMAISFLANCQSKPAVPNPPKVKKSETKTTSSSSSVSVQNSDSSYSLKASFDSDKNDNVKRMLMDYLDEKYLIAKGEVLIWKKMDADEIVYSVTFKKGSLKMNVDKELSSGNTVREFEKLGDRLRETISND</sequence>
<organism evidence="3 4">
    <name type="scientific">Flavobacterium calami</name>
    <dbReference type="NCBI Taxonomy" id="3139144"/>
    <lineage>
        <taxon>Bacteria</taxon>
        <taxon>Pseudomonadati</taxon>
        <taxon>Bacteroidota</taxon>
        <taxon>Flavobacteriia</taxon>
        <taxon>Flavobacteriales</taxon>
        <taxon>Flavobacteriaceae</taxon>
        <taxon>Flavobacterium</taxon>
    </lineage>
</organism>
<comment type="caution">
    <text evidence="3">The sequence shown here is derived from an EMBL/GenBank/DDBJ whole genome shotgun (WGS) entry which is preliminary data.</text>
</comment>
<feature type="compositionally biased region" description="Low complexity" evidence="1">
    <location>
        <begin position="36"/>
        <end position="54"/>
    </location>
</feature>
<reference evidence="3 4" key="1">
    <citation type="submission" date="2024-04" db="EMBL/GenBank/DDBJ databases">
        <title>Flavobacterium sp. DGU38 16S ribosomal RNA gene Genome sequencing and assembly.</title>
        <authorList>
            <person name="Park S."/>
        </authorList>
    </citation>
    <scope>NUCLEOTIDE SEQUENCE [LARGE SCALE GENOMIC DNA]</scope>
    <source>
        <strain evidence="3 4">DGU38</strain>
    </source>
</reference>
<dbReference type="Proteomes" id="UP001485226">
    <property type="component" value="Unassembled WGS sequence"/>
</dbReference>